<evidence type="ECO:0000259" key="5">
    <source>
        <dbReference type="PROSITE" id="PS50075"/>
    </source>
</evidence>
<dbReference type="Pfam" id="PF00975">
    <property type="entry name" value="Thioesterase"/>
    <property type="match status" value="1"/>
</dbReference>
<evidence type="ECO:0000313" key="7">
    <source>
        <dbReference type="EMBL" id="QSQ25382.1"/>
    </source>
</evidence>
<keyword evidence="3" id="KW-0808">Transferase</keyword>
<dbReference type="Gene3D" id="3.30.70.250">
    <property type="entry name" value="Malonyl-CoA ACP transacylase, ACP-binding"/>
    <property type="match status" value="1"/>
</dbReference>
<dbReference type="SMART" id="SM00825">
    <property type="entry name" value="PKS_KS"/>
    <property type="match status" value="1"/>
</dbReference>
<dbReference type="PANTHER" id="PTHR43775:SF37">
    <property type="entry name" value="SI:DKEY-61P9.11"/>
    <property type="match status" value="1"/>
</dbReference>
<dbReference type="InterPro" id="IPR029058">
    <property type="entry name" value="AB_hydrolase_fold"/>
</dbReference>
<dbReference type="SMART" id="SM00827">
    <property type="entry name" value="PKS_AT"/>
    <property type="match status" value="1"/>
</dbReference>
<keyword evidence="1" id="KW-0596">Phosphopantetheine</keyword>
<dbReference type="InterPro" id="IPR018201">
    <property type="entry name" value="Ketoacyl_synth_AS"/>
</dbReference>
<dbReference type="InterPro" id="IPR006162">
    <property type="entry name" value="Ppantetheine_attach_site"/>
</dbReference>
<evidence type="ECO:0000259" key="6">
    <source>
        <dbReference type="PROSITE" id="PS52004"/>
    </source>
</evidence>
<dbReference type="InterPro" id="IPR014043">
    <property type="entry name" value="Acyl_transferase_dom"/>
</dbReference>
<dbReference type="Pfam" id="PF02801">
    <property type="entry name" value="Ketoacyl-synt_C"/>
    <property type="match status" value="1"/>
</dbReference>
<dbReference type="Pfam" id="PF16197">
    <property type="entry name" value="KAsynt_C_assoc"/>
    <property type="match status" value="1"/>
</dbReference>
<dbReference type="GO" id="GO:0016746">
    <property type="term" value="F:acyltransferase activity"/>
    <property type="evidence" value="ECO:0007669"/>
    <property type="project" value="UniProtKB-KW"/>
</dbReference>
<dbReference type="SUPFAM" id="SSF55048">
    <property type="entry name" value="Probable ACP-binding domain of malonyl-CoA ACP transacylase"/>
    <property type="match status" value="1"/>
</dbReference>
<protein>
    <submittedName>
        <fullName evidence="7">Acyltransferase domain-containing protein</fullName>
    </submittedName>
</protein>
<dbReference type="CDD" id="cd00833">
    <property type="entry name" value="PKS"/>
    <property type="match status" value="1"/>
</dbReference>
<dbReference type="InterPro" id="IPR050091">
    <property type="entry name" value="PKS_NRPS_Biosynth_Enz"/>
</dbReference>
<dbReference type="Gene3D" id="3.40.366.10">
    <property type="entry name" value="Malonyl-Coenzyme A Acyl Carrier Protein, domain 2"/>
    <property type="match status" value="1"/>
</dbReference>
<dbReference type="InterPro" id="IPR020841">
    <property type="entry name" value="PKS_Beta-ketoAc_synthase_dom"/>
</dbReference>
<dbReference type="Gene3D" id="3.40.50.1820">
    <property type="entry name" value="alpha/beta hydrolase"/>
    <property type="match status" value="1"/>
</dbReference>
<dbReference type="PROSITE" id="PS00606">
    <property type="entry name" value="KS3_1"/>
    <property type="match status" value="1"/>
</dbReference>
<dbReference type="InterPro" id="IPR014030">
    <property type="entry name" value="Ketoacyl_synth_N"/>
</dbReference>
<keyword evidence="7" id="KW-0012">Acyltransferase</keyword>
<dbReference type="RefSeq" id="WP_206726937.1">
    <property type="nucleotide sequence ID" value="NZ_CP071090.1"/>
</dbReference>
<dbReference type="InterPro" id="IPR016036">
    <property type="entry name" value="Malonyl_transacylase_ACP-bd"/>
</dbReference>
<dbReference type="InterPro" id="IPR001031">
    <property type="entry name" value="Thioesterase"/>
</dbReference>
<dbReference type="InterPro" id="IPR032821">
    <property type="entry name" value="PKS_assoc"/>
</dbReference>
<evidence type="ECO:0000256" key="1">
    <source>
        <dbReference type="ARBA" id="ARBA00022450"/>
    </source>
</evidence>
<gene>
    <name evidence="7" type="ORF">JY651_10825</name>
</gene>
<evidence type="ECO:0000256" key="4">
    <source>
        <dbReference type="SAM" id="MobiDB-lite"/>
    </source>
</evidence>
<name>A0ABX7P4L6_9BACT</name>
<dbReference type="SUPFAM" id="SSF52151">
    <property type="entry name" value="FabD/lysophospholipase-like"/>
    <property type="match status" value="1"/>
</dbReference>
<dbReference type="InterPro" id="IPR036736">
    <property type="entry name" value="ACP-like_sf"/>
</dbReference>
<dbReference type="EMBL" id="CP071090">
    <property type="protein sequence ID" value="QSQ25382.1"/>
    <property type="molecule type" value="Genomic_DNA"/>
</dbReference>
<dbReference type="SMART" id="SM00823">
    <property type="entry name" value="PKS_PP"/>
    <property type="match status" value="1"/>
</dbReference>
<dbReference type="PANTHER" id="PTHR43775">
    <property type="entry name" value="FATTY ACID SYNTHASE"/>
    <property type="match status" value="1"/>
</dbReference>
<feature type="region of interest" description="Disordered" evidence="4">
    <location>
        <begin position="876"/>
        <end position="910"/>
    </location>
</feature>
<feature type="domain" description="Ketosynthase family 3 (KS3)" evidence="6">
    <location>
        <begin position="10"/>
        <end position="429"/>
    </location>
</feature>
<dbReference type="PROSITE" id="PS50075">
    <property type="entry name" value="CARRIER"/>
    <property type="match status" value="1"/>
</dbReference>
<dbReference type="Proteomes" id="UP000662747">
    <property type="component" value="Chromosome"/>
</dbReference>
<organism evidence="7 8">
    <name type="scientific">Pyxidicoccus parkwayensis</name>
    <dbReference type="NCBI Taxonomy" id="2813578"/>
    <lineage>
        <taxon>Bacteria</taxon>
        <taxon>Pseudomonadati</taxon>
        <taxon>Myxococcota</taxon>
        <taxon>Myxococcia</taxon>
        <taxon>Myxococcales</taxon>
        <taxon>Cystobacterineae</taxon>
        <taxon>Myxococcaceae</taxon>
        <taxon>Pyxidicoccus</taxon>
    </lineage>
</organism>
<dbReference type="Pfam" id="PF00109">
    <property type="entry name" value="ketoacyl-synt"/>
    <property type="match status" value="1"/>
</dbReference>
<dbReference type="InterPro" id="IPR014031">
    <property type="entry name" value="Ketoacyl_synth_C"/>
</dbReference>
<dbReference type="InterPro" id="IPR001227">
    <property type="entry name" value="Ac_transferase_dom_sf"/>
</dbReference>
<dbReference type="InterPro" id="IPR016039">
    <property type="entry name" value="Thiolase-like"/>
</dbReference>
<dbReference type="Gene3D" id="3.40.47.10">
    <property type="match status" value="1"/>
</dbReference>
<dbReference type="InterPro" id="IPR009081">
    <property type="entry name" value="PP-bd_ACP"/>
</dbReference>
<evidence type="ECO:0000256" key="3">
    <source>
        <dbReference type="ARBA" id="ARBA00022679"/>
    </source>
</evidence>
<dbReference type="InterPro" id="IPR020806">
    <property type="entry name" value="PKS_PP-bd"/>
</dbReference>
<keyword evidence="2" id="KW-0597">Phosphoprotein</keyword>
<sequence>MDTPNDPNNSMAIAVVGLSLRFPGARDERRFWQNLSSGIESITLLDSEQRAKAGMPSEPGWVAAAGVLEDAELFDAAFFGFSPGEAERMDPQHRLFLECAWSALESAGQAPRGSPLRAGVYAASTFSTYLLSSLLPRAGRETAGLADGLLSTSGDFLATRVAYELDLSGPALTVQTACSSSLVAVHLAVQALLAGECDLALAGGASVRVPQLTAHRFQEGSILAPDGHCRPFDARAAGTVAGNGVGVVVLKRLADALADGDPIRAVILGTAINNDGGAKSGFGAPSVDGQSAAIRDALSMAGVAPQDISYVEAHGTATPLGDPVEVAALHEVFRGVEPGHIGLGAVKSNIGHLDAAAGVAGLIKLVLALENRLLPPTMHFTSPNPLLELDGGPLYVVSQPTPWQGRAPRRAGVSAFGIGGTNAHAVLEEAPPVPGDEPRRDEELLLLSAKSEAALERMTEELATHLSARREPLADVAHTLQVGRARFPFRRFVTCGKAENAAALLRGSEPARMRTTHDEAEARAVAFLFPGGGAQRVNMGAELLSEPVYREAIDRCAELLRGPLGGDLREVMFAGPERFDVASRELDRPLWLLPAVFASDWAQAELWRSWGVKPEAMLGHSLGEYAAACVAGVFTLEEALTLVTARARLMEGMPPGAMVSVLAPVETLTPLLAPELSVSAINGPATCVIAGPPGAIESFEQSLTARGVEFRRVRIPRAVHSSMLDPYLADFARVVSRVALRSPTLPVVSSLTGRWLEPHEATDPEYWVRHMRETVRFSDALGCLLSSGDRALIEVGPGTILSSLARQHPARTSQPVIASLPGNADRKTSPLNALGEAWQAGVNLDWEGFRAGERRRKVTLPTYSFDRERHWLEPVDSSAGGVHTGAVPPPPPAPRRATPRMGPAAPPRDETERALAGYFQELFRIQDVGIHDDFFALGGDSLLALRLTAWISDRFAVRLALKEVLEAPTVAVLARRLGDASGATPTKTGPSCLVRIQDGTRGTPLFFVHAAGGQSLFYRELARSIDASRPAYGFEAVGLESDTCHTSVEEMAAHYLEALRTVRPAGPYLLVGASFGGSVIFEMARRLTAEGHAVPLCAMLDAPGPGRYPEPLEDDAEVLAYLAGLWVEVPAARLRGLSLDAQLQLILDEARRAGVQAFADLEQGRRWFAVWKNNLEALVRYPAPRWEGEVQFFRAAERLPRMPRFMEQAWTERCSALRVEIVPGNHESMLLPPHAHVLGARLARLLPD</sequence>
<evidence type="ECO:0000256" key="2">
    <source>
        <dbReference type="ARBA" id="ARBA00022553"/>
    </source>
</evidence>
<evidence type="ECO:0000313" key="8">
    <source>
        <dbReference type="Proteomes" id="UP000662747"/>
    </source>
</evidence>
<dbReference type="PROSITE" id="PS52004">
    <property type="entry name" value="KS3_2"/>
    <property type="match status" value="1"/>
</dbReference>
<keyword evidence="8" id="KW-1185">Reference proteome</keyword>
<dbReference type="Gene3D" id="3.30.70.3290">
    <property type="match status" value="1"/>
</dbReference>
<dbReference type="Pfam" id="PF00550">
    <property type="entry name" value="PP-binding"/>
    <property type="match status" value="1"/>
</dbReference>
<dbReference type="Gene3D" id="1.10.1200.10">
    <property type="entry name" value="ACP-like"/>
    <property type="match status" value="1"/>
</dbReference>
<dbReference type="Pfam" id="PF00698">
    <property type="entry name" value="Acyl_transf_1"/>
    <property type="match status" value="1"/>
</dbReference>
<dbReference type="SUPFAM" id="SSF53901">
    <property type="entry name" value="Thiolase-like"/>
    <property type="match status" value="1"/>
</dbReference>
<dbReference type="SUPFAM" id="SSF47336">
    <property type="entry name" value="ACP-like"/>
    <property type="match status" value="1"/>
</dbReference>
<feature type="domain" description="Carrier" evidence="5">
    <location>
        <begin position="906"/>
        <end position="981"/>
    </location>
</feature>
<reference evidence="7 8" key="1">
    <citation type="submission" date="2021-02" db="EMBL/GenBank/DDBJ databases">
        <title>De Novo genome assembly of isolated myxobacteria.</title>
        <authorList>
            <person name="Stevens D.C."/>
        </authorList>
    </citation>
    <scope>NUCLEOTIDE SEQUENCE [LARGE SCALE GENOMIC DNA]</scope>
    <source>
        <strain evidence="8">SCPEA02</strain>
    </source>
</reference>
<dbReference type="SUPFAM" id="SSF53474">
    <property type="entry name" value="alpha/beta-Hydrolases"/>
    <property type="match status" value="1"/>
</dbReference>
<dbReference type="InterPro" id="IPR016035">
    <property type="entry name" value="Acyl_Trfase/lysoPLipase"/>
</dbReference>
<proteinExistence type="predicted"/>
<accession>A0ABX7P4L6</accession>
<dbReference type="PROSITE" id="PS00012">
    <property type="entry name" value="PHOSPHOPANTETHEINE"/>
    <property type="match status" value="1"/>
</dbReference>